<keyword evidence="7 16" id="KW-1133">Transmembrane helix</keyword>
<dbReference type="GO" id="GO:0031966">
    <property type="term" value="C:mitochondrial membrane"/>
    <property type="evidence" value="ECO:0007669"/>
    <property type="project" value="UniProtKB-SubCell"/>
</dbReference>
<evidence type="ECO:0000256" key="7">
    <source>
        <dbReference type="ARBA" id="ARBA00022989"/>
    </source>
</evidence>
<sequence>MPQLNPTPWFFILILSWLTFLAIIPSKVMGHSFATEPTAQNVEKPNPEPLNWPWP</sequence>
<dbReference type="PANTHER" id="PTHR39937:SF1">
    <property type="entry name" value="ATP SYNTHASE PROTEIN 8"/>
    <property type="match status" value="1"/>
</dbReference>
<protein>
    <recommendedName>
        <fullName evidence="14">ATP synthase complex subunit 8</fullName>
    </recommendedName>
</protein>
<evidence type="ECO:0000256" key="13">
    <source>
        <dbReference type="ARBA" id="ARBA00064647"/>
    </source>
</evidence>
<comment type="similarity">
    <text evidence="2 14">Belongs to the ATPase protein 8 family.</text>
</comment>
<dbReference type="RefSeq" id="YP_009034261.1">
    <property type="nucleotide sequence ID" value="NC_024178.1"/>
</dbReference>
<keyword evidence="3 14" id="KW-0813">Transport</keyword>
<keyword evidence="11" id="KW-0066">ATP synthesis</keyword>
<geneLocation type="mitochondrion" evidence="17"/>
<evidence type="ECO:0000256" key="9">
    <source>
        <dbReference type="ARBA" id="ARBA00023128"/>
    </source>
</evidence>
<keyword evidence="6 14" id="KW-0375">Hydrogen ion transport</keyword>
<evidence type="ECO:0000313" key="17">
    <source>
        <dbReference type="EMBL" id="AHZ61437.1"/>
    </source>
</evidence>
<feature type="transmembrane region" description="Helical" evidence="16">
    <location>
        <begin position="6"/>
        <end position="24"/>
    </location>
</feature>
<dbReference type="GO" id="GO:0015986">
    <property type="term" value="P:proton motive force-driven ATP synthesis"/>
    <property type="evidence" value="ECO:0007669"/>
    <property type="project" value="InterPro"/>
</dbReference>
<dbReference type="PANTHER" id="PTHR39937">
    <property type="entry name" value="ATP SYNTHASE PROTEIN 8"/>
    <property type="match status" value="1"/>
</dbReference>
<evidence type="ECO:0000256" key="10">
    <source>
        <dbReference type="ARBA" id="ARBA00023136"/>
    </source>
</evidence>
<keyword evidence="5 14" id="KW-0812">Transmembrane</keyword>
<reference evidence="17" key="1">
    <citation type="journal article" date="2014" name="Mitochondrial DNA">
        <title>The complete mitochondrial DNA of the tropical gar (Atractosteus tropicus).</title>
        <authorList>
            <person name="Del Rio-Portilla M.A."/>
            <person name="Vargas-Peralta C.E."/>
            <person name="Lafarga-De La Cruz F."/>
            <person name="Arias-Rodriguez L."/>
            <person name="Delgado-Vega R."/>
            <person name="Galvan-Tirado C."/>
            <person name="Garcia-de-Leon F.J."/>
        </authorList>
    </citation>
    <scope>NUCLEOTIDE SEQUENCE</scope>
</reference>
<comment type="function">
    <text evidence="12">Subunit 8, of the mitochondrial membrane ATP synthase complex (F(1)F(0) ATP synthase or Complex V) that produces ATP from ADP in the presence of a proton gradient across the membrane which is generated by electron transport complexes of the respiratory chain. ATP synthase complex consist of a soluble F(1) head domain - the catalytic core - and a membrane F(1) domain - the membrane proton channel. These two domains are linked by a central stalk rotating inside the F(1) region and a stationary peripheral stalk. During catalysis, ATP synthesis in the catalytic domain of F(1) is coupled via a rotary mechanism of the central stalk subunits to proton translocation. In vivo, can only synthesize ATP although its ATP hydrolase activity can be activated artificially in vitro. Part of the complex F(0) domain.</text>
</comment>
<feature type="region of interest" description="Disordered" evidence="15">
    <location>
        <begin position="36"/>
        <end position="55"/>
    </location>
</feature>
<dbReference type="GeneID" id="19524230"/>
<comment type="subcellular location">
    <subcellularLocation>
        <location evidence="1 14">Mitochondrion membrane</location>
        <topology evidence="1 14">Single-pass membrane protein</topology>
    </subcellularLocation>
</comment>
<dbReference type="GO" id="GO:0045259">
    <property type="term" value="C:proton-transporting ATP synthase complex"/>
    <property type="evidence" value="ECO:0007669"/>
    <property type="project" value="UniProtKB-KW"/>
</dbReference>
<keyword evidence="10 16" id="KW-0472">Membrane</keyword>
<evidence type="ECO:0000256" key="16">
    <source>
        <dbReference type="SAM" id="Phobius"/>
    </source>
</evidence>
<proteinExistence type="inferred from homology"/>
<organism evidence="17">
    <name type="scientific">Atractosteus tropicus</name>
    <name type="common">Tropical gar</name>
    <dbReference type="NCBI Taxonomy" id="512342"/>
    <lineage>
        <taxon>Eukaryota</taxon>
        <taxon>Metazoa</taxon>
        <taxon>Chordata</taxon>
        <taxon>Craniata</taxon>
        <taxon>Vertebrata</taxon>
        <taxon>Euteleostomi</taxon>
        <taxon>Actinopterygii</taxon>
        <taxon>Neopterygii</taxon>
        <taxon>Holostei</taxon>
        <taxon>Semionotiformes</taxon>
        <taxon>Lepisosteidae</taxon>
        <taxon>Atractosteus</taxon>
    </lineage>
</organism>
<gene>
    <name evidence="17" type="primary">ATP8</name>
</gene>
<dbReference type="Pfam" id="PF00895">
    <property type="entry name" value="ATP-synt_8"/>
    <property type="match status" value="1"/>
</dbReference>
<keyword evidence="8 14" id="KW-0406">Ion transport</keyword>
<dbReference type="CTD" id="4509"/>
<comment type="subunit">
    <text evidence="13">Component of the ATP synthase complex composed at least of ATP5F1A/subunit alpha, ATP5F1B/subunit beta, ATP5MC1/subunit c (homooctomer), MT-ATP6/subunit a, MT-ATP8/subunit 8, ATP5ME/subunit e, ATP5MF/subunit f, ATP5MG/subunit g, ATP5MK/subunit k, ATP5MJ/subunit j, ATP5F1C/subunit gamma, ATP5F1D/subunit delta, ATP5F1E/subunit epsilon, ATP5PF/subunit F6, ATP5PB/subunit b, ATP5PD/subunit d, ATP5PO/subunit OSCP. ATP synthase complex consists of a soluble F(1) head domain (subunits alpha(3) and beta(3)) - the catalytic core - and a membrane F(0) domain - the membrane proton channel (subunits c, a, 8, e, f, g, k and j). These two domains are linked by a central stalk (subunits gamma, delta, and epsilon) rotating inside the F1 region and a stationary peripheral stalk (subunits F6, b, d, and OSCP).</text>
</comment>
<dbReference type="EMBL" id="KJ531198">
    <property type="protein sequence ID" value="AHZ61437.1"/>
    <property type="molecule type" value="Genomic_DNA"/>
</dbReference>
<evidence type="ECO:0000256" key="5">
    <source>
        <dbReference type="ARBA" id="ARBA00022692"/>
    </source>
</evidence>
<evidence type="ECO:0000256" key="2">
    <source>
        <dbReference type="ARBA" id="ARBA00008892"/>
    </source>
</evidence>
<accession>A0A059UGG3</accession>
<evidence type="ECO:0000256" key="1">
    <source>
        <dbReference type="ARBA" id="ARBA00004304"/>
    </source>
</evidence>
<keyword evidence="9 14" id="KW-0496">Mitochondrion</keyword>
<evidence type="ECO:0000256" key="11">
    <source>
        <dbReference type="ARBA" id="ARBA00023310"/>
    </source>
</evidence>
<evidence type="ECO:0000256" key="15">
    <source>
        <dbReference type="SAM" id="MobiDB-lite"/>
    </source>
</evidence>
<keyword evidence="4 14" id="KW-0138">CF(0)</keyword>
<dbReference type="AlphaFoldDB" id="A0A059UGG3"/>
<evidence type="ECO:0000256" key="8">
    <source>
        <dbReference type="ARBA" id="ARBA00023065"/>
    </source>
</evidence>
<evidence type="ECO:0000256" key="3">
    <source>
        <dbReference type="ARBA" id="ARBA00022448"/>
    </source>
</evidence>
<evidence type="ECO:0000256" key="6">
    <source>
        <dbReference type="ARBA" id="ARBA00022781"/>
    </source>
</evidence>
<dbReference type="InterPro" id="IPR001421">
    <property type="entry name" value="ATP8_metazoa"/>
</dbReference>
<evidence type="ECO:0000256" key="14">
    <source>
        <dbReference type="RuleBase" id="RU003661"/>
    </source>
</evidence>
<dbReference type="GO" id="GO:0015078">
    <property type="term" value="F:proton transmembrane transporter activity"/>
    <property type="evidence" value="ECO:0007669"/>
    <property type="project" value="InterPro"/>
</dbReference>
<dbReference type="InterPro" id="IPR050635">
    <property type="entry name" value="ATPase_protein_8"/>
</dbReference>
<evidence type="ECO:0000256" key="4">
    <source>
        <dbReference type="ARBA" id="ARBA00022547"/>
    </source>
</evidence>
<evidence type="ECO:0000256" key="12">
    <source>
        <dbReference type="ARBA" id="ARBA00053067"/>
    </source>
</evidence>
<name>A0A059UGG3_ATRTR</name>